<name>D3ASU3_9FIRM</name>
<reference evidence="2 3" key="1">
    <citation type="submission" date="2010-01" db="EMBL/GenBank/DDBJ databases">
        <authorList>
            <person name="Weinstock G."/>
            <person name="Sodergren E."/>
            <person name="Clifton S."/>
            <person name="Fulton L."/>
            <person name="Fulton B."/>
            <person name="Courtney L."/>
            <person name="Fronick C."/>
            <person name="Harrison M."/>
            <person name="Strong C."/>
            <person name="Farmer C."/>
            <person name="Delahaunty K."/>
            <person name="Markovic C."/>
            <person name="Hall O."/>
            <person name="Minx P."/>
            <person name="Tomlinson C."/>
            <person name="Mitreva M."/>
            <person name="Nelson J."/>
            <person name="Hou S."/>
            <person name="Wollam A."/>
            <person name="Pepin K.H."/>
            <person name="Johnson M."/>
            <person name="Bhonagiri V."/>
            <person name="Nash W.E."/>
            <person name="Warren W."/>
            <person name="Chinwalla A."/>
            <person name="Mardis E.R."/>
            <person name="Wilson R.K."/>
        </authorList>
    </citation>
    <scope>NUCLEOTIDE SEQUENCE [LARGE SCALE GENOMIC DNA]</scope>
    <source>
        <strain evidence="2 3">DSM 13479</strain>
    </source>
</reference>
<evidence type="ECO:0000256" key="1">
    <source>
        <dbReference type="SAM" id="MobiDB-lite"/>
    </source>
</evidence>
<dbReference type="HOGENOM" id="CLU_3008142_0_0_9"/>
<dbReference type="EMBL" id="ACIO01000829">
    <property type="protein sequence ID" value="EFC95115.1"/>
    <property type="molecule type" value="Genomic_DNA"/>
</dbReference>
<evidence type="ECO:0000313" key="2">
    <source>
        <dbReference type="EMBL" id="EFC95115.1"/>
    </source>
</evidence>
<proteinExistence type="predicted"/>
<sequence>MERKPDCRAEGNMAAKADAGLTCRSVVSHKVRHVPRGSLRSRNSHKSEAGMKRALR</sequence>
<gene>
    <name evidence="2" type="ORF">CLOSTHATH_06701</name>
</gene>
<dbReference type="Proteomes" id="UP000004968">
    <property type="component" value="Unassembled WGS sequence"/>
</dbReference>
<protein>
    <submittedName>
        <fullName evidence="2">Uncharacterized protein</fullName>
    </submittedName>
</protein>
<dbReference type="AlphaFoldDB" id="D3ASU3"/>
<accession>D3ASU3</accession>
<feature type="compositionally biased region" description="Basic and acidic residues" evidence="1">
    <location>
        <begin position="45"/>
        <end position="56"/>
    </location>
</feature>
<organism evidence="2 3">
    <name type="scientific">Hungatella hathewayi DSM 13479</name>
    <dbReference type="NCBI Taxonomy" id="566550"/>
    <lineage>
        <taxon>Bacteria</taxon>
        <taxon>Bacillati</taxon>
        <taxon>Bacillota</taxon>
        <taxon>Clostridia</taxon>
        <taxon>Lachnospirales</taxon>
        <taxon>Lachnospiraceae</taxon>
        <taxon>Hungatella</taxon>
    </lineage>
</organism>
<comment type="caution">
    <text evidence="2">The sequence shown here is derived from an EMBL/GenBank/DDBJ whole genome shotgun (WGS) entry which is preliminary data.</text>
</comment>
<evidence type="ECO:0000313" key="3">
    <source>
        <dbReference type="Proteomes" id="UP000004968"/>
    </source>
</evidence>
<feature type="region of interest" description="Disordered" evidence="1">
    <location>
        <begin position="32"/>
        <end position="56"/>
    </location>
</feature>